<dbReference type="HOGENOM" id="CLU_1321507_0_0_1"/>
<gene>
    <name evidence="1" type="ORF">RirG_010750</name>
</gene>
<dbReference type="EMBL" id="JEMT01007084">
    <property type="protein sequence ID" value="EXX78902.1"/>
    <property type="molecule type" value="Genomic_DNA"/>
</dbReference>
<keyword evidence="2" id="KW-1185">Reference proteome</keyword>
<sequence>MFRLAALDAAAQFEARHCGAVFVLQDAEFVAVASKAKSHVREGPAVAPVGAHLAFAIGVNFERQDKRLDVWGLLVQVKLGIGHAVGAEALDQPIDVGLGPLVALLFGLPGEPLRRGREDEFARKRVRGPLFEFGEPHALDQRLVILGPFGIAVQRDVGLGRCGVHMLASAGRGARNVAVALAQAAPSLDLLGAANGKGVRCGHRGLFC</sequence>
<accession>A0A015KAU1</accession>
<comment type="caution">
    <text evidence="1">The sequence shown here is derived from an EMBL/GenBank/DDBJ whole genome shotgun (WGS) entry which is preliminary data.</text>
</comment>
<dbReference type="Proteomes" id="UP000022910">
    <property type="component" value="Unassembled WGS sequence"/>
</dbReference>
<dbReference type="AlphaFoldDB" id="A0A015KAU1"/>
<proteinExistence type="predicted"/>
<organism evidence="1 2">
    <name type="scientific">Rhizophagus irregularis (strain DAOM 197198w)</name>
    <name type="common">Glomus intraradices</name>
    <dbReference type="NCBI Taxonomy" id="1432141"/>
    <lineage>
        <taxon>Eukaryota</taxon>
        <taxon>Fungi</taxon>
        <taxon>Fungi incertae sedis</taxon>
        <taxon>Mucoromycota</taxon>
        <taxon>Glomeromycotina</taxon>
        <taxon>Glomeromycetes</taxon>
        <taxon>Glomerales</taxon>
        <taxon>Glomeraceae</taxon>
        <taxon>Rhizophagus</taxon>
    </lineage>
</organism>
<evidence type="ECO:0000313" key="2">
    <source>
        <dbReference type="Proteomes" id="UP000022910"/>
    </source>
</evidence>
<name>A0A015KAU1_RHIIW</name>
<reference evidence="1 2" key="1">
    <citation type="submission" date="2014-02" db="EMBL/GenBank/DDBJ databases">
        <title>Single nucleus genome sequencing reveals high similarity among nuclei of an endomycorrhizal fungus.</title>
        <authorList>
            <person name="Lin K."/>
            <person name="Geurts R."/>
            <person name="Zhang Z."/>
            <person name="Limpens E."/>
            <person name="Saunders D.G."/>
            <person name="Mu D."/>
            <person name="Pang E."/>
            <person name="Cao H."/>
            <person name="Cha H."/>
            <person name="Lin T."/>
            <person name="Zhou Q."/>
            <person name="Shang Y."/>
            <person name="Li Y."/>
            <person name="Ivanov S."/>
            <person name="Sharma T."/>
            <person name="Velzen R.V."/>
            <person name="Ruijter N.D."/>
            <person name="Aanen D.K."/>
            <person name="Win J."/>
            <person name="Kamoun S."/>
            <person name="Bisseling T."/>
            <person name="Huang S."/>
        </authorList>
    </citation>
    <scope>NUCLEOTIDE SEQUENCE [LARGE SCALE GENOMIC DNA]</scope>
    <source>
        <strain evidence="2">DAOM197198w</strain>
    </source>
</reference>
<protein>
    <submittedName>
        <fullName evidence="1">Uncharacterized protein</fullName>
    </submittedName>
</protein>
<evidence type="ECO:0000313" key="1">
    <source>
        <dbReference type="EMBL" id="EXX78902.1"/>
    </source>
</evidence>